<keyword evidence="1" id="KW-1133">Transmembrane helix</keyword>
<proteinExistence type="predicted"/>
<keyword evidence="1" id="KW-0812">Transmembrane</keyword>
<dbReference type="OrthoDB" id="7470624at2759"/>
<dbReference type="EnsemblMetazoa" id="Aqu2.1.43125_001">
    <property type="protein sequence ID" value="Aqu2.1.43125_001"/>
    <property type="gene ID" value="Aqu2.1.43125"/>
</dbReference>
<dbReference type="AlphaFoldDB" id="A0A1X7VTF7"/>
<accession>A0A1X7VTF7</accession>
<reference evidence="2" key="1">
    <citation type="submission" date="2017-05" db="UniProtKB">
        <authorList>
            <consortium name="EnsemblMetazoa"/>
        </authorList>
    </citation>
    <scope>IDENTIFICATION</scope>
</reference>
<name>A0A1X7VTF7_AMPQE</name>
<organism evidence="2">
    <name type="scientific">Amphimedon queenslandica</name>
    <name type="common">Sponge</name>
    <dbReference type="NCBI Taxonomy" id="400682"/>
    <lineage>
        <taxon>Eukaryota</taxon>
        <taxon>Metazoa</taxon>
        <taxon>Porifera</taxon>
        <taxon>Demospongiae</taxon>
        <taxon>Heteroscleromorpha</taxon>
        <taxon>Haplosclerida</taxon>
        <taxon>Niphatidae</taxon>
        <taxon>Amphimedon</taxon>
    </lineage>
</organism>
<protein>
    <submittedName>
        <fullName evidence="2">Uncharacterized protein</fullName>
    </submittedName>
</protein>
<dbReference type="InParanoid" id="A0A1X7VTF7"/>
<keyword evidence="1" id="KW-0472">Membrane</keyword>
<feature type="transmembrane region" description="Helical" evidence="1">
    <location>
        <begin position="21"/>
        <end position="44"/>
    </location>
</feature>
<evidence type="ECO:0000256" key="1">
    <source>
        <dbReference type="SAM" id="Phobius"/>
    </source>
</evidence>
<sequence>MFRSFSSTVLERKSTQHRKRVTFYWSSLCIRHQGVFLLLVFMALDVLKTLYKRGRWGESSFCIGSLYVASNYSIVNTITILDFTCQYTMPKELGDEPKKSKEMIVTSRPYCSRDPSGTNYEQYCCQSLIKCKPFRDISELKSTNDAFTEAYAEFLQS</sequence>
<evidence type="ECO:0000313" key="2">
    <source>
        <dbReference type="EnsemblMetazoa" id="Aqu2.1.43125_001"/>
    </source>
</evidence>